<accession>A0A0D6R207</accession>
<dbReference type="Pfam" id="PF01928">
    <property type="entry name" value="CYTH"/>
    <property type="match status" value="1"/>
</dbReference>
<dbReference type="GO" id="GO:0016462">
    <property type="term" value="F:pyrophosphatase activity"/>
    <property type="evidence" value="ECO:0007669"/>
    <property type="project" value="UniProtKB-ARBA"/>
</dbReference>
<dbReference type="CDD" id="cd07374">
    <property type="entry name" value="CYTH-like_Pase"/>
    <property type="match status" value="1"/>
</dbReference>
<dbReference type="PANTHER" id="PTHR34948">
    <property type="entry name" value="OS08G0299200 PROTEIN"/>
    <property type="match status" value="1"/>
</dbReference>
<dbReference type="InterPro" id="IPR033469">
    <property type="entry name" value="CYTH-like_dom_sf"/>
</dbReference>
<evidence type="ECO:0000313" key="2">
    <source>
        <dbReference type="EMBL" id="JAG96736.1"/>
    </source>
</evidence>
<dbReference type="InterPro" id="IPR023577">
    <property type="entry name" value="CYTH_domain"/>
</dbReference>
<protein>
    <recommendedName>
        <fullName evidence="1">CYTH domain-containing protein</fullName>
    </recommendedName>
</protein>
<dbReference type="Gene3D" id="2.40.320.10">
    <property type="entry name" value="Hypothetical Protein Pfu-838710-001"/>
    <property type="match status" value="1"/>
</dbReference>
<dbReference type="PROSITE" id="PS51707">
    <property type="entry name" value="CYTH"/>
    <property type="match status" value="1"/>
</dbReference>
<dbReference type="SUPFAM" id="SSF55154">
    <property type="entry name" value="CYTH-like phosphatases"/>
    <property type="match status" value="1"/>
</dbReference>
<proteinExistence type="predicted"/>
<dbReference type="SMART" id="SM01118">
    <property type="entry name" value="CYTH"/>
    <property type="match status" value="1"/>
</dbReference>
<reference evidence="2" key="1">
    <citation type="submission" date="2015-03" db="EMBL/GenBank/DDBJ databases">
        <title>A transcriptome of Araucaria cunninghamii, an australian fine timber species.</title>
        <authorList>
            <person name="Jing Yi C.J.Y."/>
            <person name="Yin San L.Y.S."/>
            <person name="Abdul Karim S.S."/>
            <person name="Wan Azmi N.N."/>
            <person name="Hercus R.R."/>
            <person name="Croft L.L."/>
        </authorList>
    </citation>
    <scope>NUCLEOTIDE SEQUENCE</scope>
    <source>
        <strain evidence="2">MI0301</strain>
        <tissue evidence="2">Leaf</tissue>
    </source>
</reference>
<dbReference type="PANTHER" id="PTHR34948:SF2">
    <property type="entry name" value="TRIPHOSPHATE TUNNEL METALLOENZYME 3"/>
    <property type="match status" value="1"/>
</dbReference>
<dbReference type="EMBL" id="GCKF01036464">
    <property type="protein sequence ID" value="JAG96736.1"/>
    <property type="molecule type" value="Transcribed_RNA"/>
</dbReference>
<sequence length="200" mass="22191">MEVEVKLKLPDATAHQKVANVLASFRVATHLQENVFFDGSNGELSAKRAVLRLRFYDGDSRCVVSVKGKAVIVDGVSRVEEVEEDVEAPLARACVAEPLRLAALDCPLVRSTMADYGCKDFVCLGGFRNVRGVFEWQGLKIELDETHYDFGTSYEIECETPDPEGAKKLLEDFLRANGVPFSHSKISKFAVFRSGKFPDQ</sequence>
<dbReference type="AlphaFoldDB" id="A0A0D6R207"/>
<name>A0A0D6R207_ARACU</name>
<organism evidence="2">
    <name type="scientific">Araucaria cunninghamii</name>
    <name type="common">Hoop pine</name>
    <name type="synonym">Moreton Bay pine</name>
    <dbReference type="NCBI Taxonomy" id="56994"/>
    <lineage>
        <taxon>Eukaryota</taxon>
        <taxon>Viridiplantae</taxon>
        <taxon>Streptophyta</taxon>
        <taxon>Embryophyta</taxon>
        <taxon>Tracheophyta</taxon>
        <taxon>Spermatophyta</taxon>
        <taxon>Pinopsida</taxon>
        <taxon>Pinidae</taxon>
        <taxon>Conifers II</taxon>
        <taxon>Araucariales</taxon>
        <taxon>Araucariaceae</taxon>
        <taxon>Araucaria</taxon>
    </lineage>
</organism>
<evidence type="ECO:0000259" key="1">
    <source>
        <dbReference type="PROSITE" id="PS51707"/>
    </source>
</evidence>
<feature type="domain" description="CYTH" evidence="1">
    <location>
        <begin position="1"/>
        <end position="196"/>
    </location>
</feature>